<comment type="caution">
    <text evidence="5">The sequence shown here is derived from an EMBL/GenBank/DDBJ whole genome shotgun (WGS) entry which is preliminary data.</text>
</comment>
<dbReference type="InterPro" id="IPR050976">
    <property type="entry name" value="Snaclec"/>
</dbReference>
<keyword evidence="1" id="KW-1015">Disulfide bond</keyword>
<dbReference type="EMBL" id="BTRK01000005">
    <property type="protein sequence ID" value="GMR55759.1"/>
    <property type="molecule type" value="Genomic_DNA"/>
</dbReference>
<proteinExistence type="predicted"/>
<keyword evidence="6" id="KW-1185">Reference proteome</keyword>
<feature type="domain" description="C-type lectin" evidence="4">
    <location>
        <begin position="223"/>
        <end position="340"/>
    </location>
</feature>
<feature type="domain" description="CUB" evidence="3">
    <location>
        <begin position="351"/>
        <end position="459"/>
    </location>
</feature>
<dbReference type="AlphaFoldDB" id="A0AAN5D3K7"/>
<dbReference type="PROSITE" id="PS01180">
    <property type="entry name" value="CUB"/>
    <property type="match status" value="1"/>
</dbReference>
<dbReference type="PANTHER" id="PTHR22991">
    <property type="entry name" value="PROTEIN CBG13490"/>
    <property type="match status" value="1"/>
</dbReference>
<gene>
    <name evidence="5" type="ORF">PMAYCL1PPCAC_25954</name>
</gene>
<dbReference type="InterPro" id="IPR001304">
    <property type="entry name" value="C-type_lectin-like"/>
</dbReference>
<dbReference type="Gene3D" id="3.10.100.10">
    <property type="entry name" value="Mannose-Binding Protein A, subunit A"/>
    <property type="match status" value="2"/>
</dbReference>
<dbReference type="Pfam" id="PF00059">
    <property type="entry name" value="Lectin_C"/>
    <property type="match status" value="2"/>
</dbReference>
<reference evidence="6" key="1">
    <citation type="submission" date="2022-10" db="EMBL/GenBank/DDBJ databases">
        <title>Genome assembly of Pristionchus species.</title>
        <authorList>
            <person name="Yoshida K."/>
            <person name="Sommer R.J."/>
        </authorList>
    </citation>
    <scope>NUCLEOTIDE SEQUENCE [LARGE SCALE GENOMIC DNA]</scope>
    <source>
        <strain evidence="6">RS5460</strain>
    </source>
</reference>
<sequence>TLSRISDLREIVQTAESQAIPNEAVPYKAVLPRSFIDSQAALEMLFRLVVIFWICVSAECQCPPDFELVIAGECRKSENSDGDVYLNKAVDEATKACAKFQSTVASIHTDEELAYWNPSNAMEYRELVLGLTCNNQTNKWEWLDKTTVDVKPPVYDDALDEECATGCTWYYGTNWNGHEYLPYWSLNCRSFMDKVCYACTVSLPPLPEVPTGDNCEAFDEDDDDGLCYLVGKATNWNDARMSCQSLGAELASIHSDEENAFIRRLAVSNGAVNGIYLGGKATDWDDKNYYWIDGSNWDFTKFYPGYPMSGFGECLAMDTSTKTGEWMNTNWHTQLPVACSRSKKPVPKPTCNPGPLQGAGYVSSPGFPFSSSMPCDYFLSVEEEYGYKVQVEIILLEANSCCDRLILYEGNLGGNVIANLTGSMTSGTYTTKASNIIRVSWQPQGGVNVRGMSIFFHGV</sequence>
<dbReference type="SMART" id="SM00042">
    <property type="entry name" value="CUB"/>
    <property type="match status" value="1"/>
</dbReference>
<protein>
    <recommendedName>
        <fullName evidence="7">C-type lectin</fullName>
    </recommendedName>
</protein>
<dbReference type="SUPFAM" id="SSF56436">
    <property type="entry name" value="C-type lectin-like"/>
    <property type="match status" value="2"/>
</dbReference>
<evidence type="ECO:0000259" key="4">
    <source>
        <dbReference type="PROSITE" id="PS50041"/>
    </source>
</evidence>
<evidence type="ECO:0008006" key="7">
    <source>
        <dbReference type="Google" id="ProtNLM"/>
    </source>
</evidence>
<dbReference type="PROSITE" id="PS50041">
    <property type="entry name" value="C_TYPE_LECTIN_2"/>
    <property type="match status" value="1"/>
</dbReference>
<name>A0AAN5D3K7_9BILA</name>
<comment type="caution">
    <text evidence="2">Lacks conserved residue(s) required for the propagation of feature annotation.</text>
</comment>
<accession>A0AAN5D3K7</accession>
<evidence type="ECO:0000256" key="2">
    <source>
        <dbReference type="PROSITE-ProRule" id="PRU00059"/>
    </source>
</evidence>
<dbReference type="Proteomes" id="UP001328107">
    <property type="component" value="Unassembled WGS sequence"/>
</dbReference>
<evidence type="ECO:0000256" key="1">
    <source>
        <dbReference type="ARBA" id="ARBA00023157"/>
    </source>
</evidence>
<dbReference type="InterPro" id="IPR016186">
    <property type="entry name" value="C-type_lectin-like/link_sf"/>
</dbReference>
<dbReference type="PANTHER" id="PTHR22991:SF40">
    <property type="entry name" value="PROTEIN CBG13490"/>
    <property type="match status" value="1"/>
</dbReference>
<organism evidence="5 6">
    <name type="scientific">Pristionchus mayeri</name>
    <dbReference type="NCBI Taxonomy" id="1317129"/>
    <lineage>
        <taxon>Eukaryota</taxon>
        <taxon>Metazoa</taxon>
        <taxon>Ecdysozoa</taxon>
        <taxon>Nematoda</taxon>
        <taxon>Chromadorea</taxon>
        <taxon>Rhabditida</taxon>
        <taxon>Rhabditina</taxon>
        <taxon>Diplogasteromorpha</taxon>
        <taxon>Diplogasteroidea</taxon>
        <taxon>Neodiplogasteridae</taxon>
        <taxon>Pristionchus</taxon>
    </lineage>
</organism>
<evidence type="ECO:0000313" key="6">
    <source>
        <dbReference type="Proteomes" id="UP001328107"/>
    </source>
</evidence>
<dbReference type="SUPFAM" id="SSF49854">
    <property type="entry name" value="Spermadhesin, CUB domain"/>
    <property type="match status" value="1"/>
</dbReference>
<evidence type="ECO:0000259" key="3">
    <source>
        <dbReference type="PROSITE" id="PS01180"/>
    </source>
</evidence>
<dbReference type="InterPro" id="IPR035914">
    <property type="entry name" value="Sperma_CUB_dom_sf"/>
</dbReference>
<feature type="non-terminal residue" evidence="5">
    <location>
        <position position="1"/>
    </location>
</feature>
<evidence type="ECO:0000313" key="5">
    <source>
        <dbReference type="EMBL" id="GMR55759.1"/>
    </source>
</evidence>
<dbReference type="InterPro" id="IPR000859">
    <property type="entry name" value="CUB_dom"/>
</dbReference>
<dbReference type="CDD" id="cd00037">
    <property type="entry name" value="CLECT"/>
    <property type="match status" value="2"/>
</dbReference>
<dbReference type="InterPro" id="IPR016187">
    <property type="entry name" value="CTDL_fold"/>
</dbReference>
<dbReference type="SMART" id="SM00034">
    <property type="entry name" value="CLECT"/>
    <property type="match status" value="2"/>
</dbReference>
<dbReference type="Gene3D" id="2.60.120.290">
    <property type="entry name" value="Spermadhesin, CUB domain"/>
    <property type="match status" value="1"/>
</dbReference>